<reference evidence="1" key="2">
    <citation type="journal article" date="2015" name="Data Brief">
        <title>Shoot transcriptome of the giant reed, Arundo donax.</title>
        <authorList>
            <person name="Barrero R.A."/>
            <person name="Guerrero F.D."/>
            <person name="Moolhuijzen P."/>
            <person name="Goolsby J.A."/>
            <person name="Tidwell J."/>
            <person name="Bellgard S.E."/>
            <person name="Bellgard M.I."/>
        </authorList>
    </citation>
    <scope>NUCLEOTIDE SEQUENCE</scope>
    <source>
        <tissue evidence="1">Shoot tissue taken approximately 20 cm above the soil surface</tissue>
    </source>
</reference>
<evidence type="ECO:0000313" key="1">
    <source>
        <dbReference type="EMBL" id="JAD56708.1"/>
    </source>
</evidence>
<protein>
    <submittedName>
        <fullName evidence="1">Uncharacterized protein</fullName>
    </submittedName>
</protein>
<organism evidence="1">
    <name type="scientific">Arundo donax</name>
    <name type="common">Giant reed</name>
    <name type="synonym">Donax arundinaceus</name>
    <dbReference type="NCBI Taxonomy" id="35708"/>
    <lineage>
        <taxon>Eukaryota</taxon>
        <taxon>Viridiplantae</taxon>
        <taxon>Streptophyta</taxon>
        <taxon>Embryophyta</taxon>
        <taxon>Tracheophyta</taxon>
        <taxon>Spermatophyta</taxon>
        <taxon>Magnoliopsida</taxon>
        <taxon>Liliopsida</taxon>
        <taxon>Poales</taxon>
        <taxon>Poaceae</taxon>
        <taxon>PACMAD clade</taxon>
        <taxon>Arundinoideae</taxon>
        <taxon>Arundineae</taxon>
        <taxon>Arundo</taxon>
    </lineage>
</organism>
<accession>A0A0A9B3K3</accession>
<dbReference type="EMBL" id="GBRH01241187">
    <property type="protein sequence ID" value="JAD56708.1"/>
    <property type="molecule type" value="Transcribed_RNA"/>
</dbReference>
<dbReference type="AlphaFoldDB" id="A0A0A9B3K3"/>
<proteinExistence type="predicted"/>
<reference evidence="1" key="1">
    <citation type="submission" date="2014-09" db="EMBL/GenBank/DDBJ databases">
        <authorList>
            <person name="Magalhaes I.L.F."/>
            <person name="Oliveira U."/>
            <person name="Santos F.R."/>
            <person name="Vidigal T.H.D.A."/>
            <person name="Brescovit A.D."/>
            <person name="Santos A.J."/>
        </authorList>
    </citation>
    <scope>NUCLEOTIDE SEQUENCE</scope>
    <source>
        <tissue evidence="1">Shoot tissue taken approximately 20 cm above the soil surface</tissue>
    </source>
</reference>
<name>A0A0A9B3K3_ARUDO</name>
<sequence length="27" mass="3154">MSNVLKSIPIALLLELRVWIFLKRRGS</sequence>